<dbReference type="AlphaFoldDB" id="A0A9D2TTB3"/>
<sequence length="162" mass="17949">MDLKILSALIGLCGAVSNNGKTENTDRVVLEAILSKEPEDAVRRIHEEKYKISPDCASCPAPCGNTSDGDLSRWNEAPESVRKRKEEVMASLERMAFAMAESRAKATVENLCGTQELTAPDVVYRAISWLGYASLSDEPFDFEPLKIELEEEIGREISEEKP</sequence>
<dbReference type="EMBL" id="DWVS01000312">
    <property type="protein sequence ID" value="HJC88753.1"/>
    <property type="molecule type" value="Genomic_DNA"/>
</dbReference>
<proteinExistence type="predicted"/>
<organism evidence="1 2">
    <name type="scientific">Candidatus Eisenbergiella intestinigallinarum</name>
    <dbReference type="NCBI Taxonomy" id="2838549"/>
    <lineage>
        <taxon>Bacteria</taxon>
        <taxon>Bacillati</taxon>
        <taxon>Bacillota</taxon>
        <taxon>Clostridia</taxon>
        <taxon>Lachnospirales</taxon>
        <taxon>Lachnospiraceae</taxon>
        <taxon>Eisenbergiella</taxon>
    </lineage>
</organism>
<name>A0A9D2TTB3_9FIRM</name>
<comment type="caution">
    <text evidence="1">The sequence shown here is derived from an EMBL/GenBank/DDBJ whole genome shotgun (WGS) entry which is preliminary data.</text>
</comment>
<gene>
    <name evidence="1" type="ORF">H9926_12145</name>
</gene>
<reference evidence="1" key="2">
    <citation type="submission" date="2021-04" db="EMBL/GenBank/DDBJ databases">
        <authorList>
            <person name="Gilroy R."/>
        </authorList>
    </citation>
    <scope>NUCLEOTIDE SEQUENCE</scope>
    <source>
        <strain evidence="1">ChiBcec1-1630</strain>
    </source>
</reference>
<evidence type="ECO:0000313" key="2">
    <source>
        <dbReference type="Proteomes" id="UP000823922"/>
    </source>
</evidence>
<evidence type="ECO:0000313" key="1">
    <source>
        <dbReference type="EMBL" id="HJC88753.1"/>
    </source>
</evidence>
<dbReference type="Proteomes" id="UP000823922">
    <property type="component" value="Unassembled WGS sequence"/>
</dbReference>
<accession>A0A9D2TTB3</accession>
<protein>
    <submittedName>
        <fullName evidence="1">Uncharacterized protein</fullName>
    </submittedName>
</protein>
<reference evidence="1" key="1">
    <citation type="journal article" date="2021" name="PeerJ">
        <title>Extensive microbial diversity within the chicken gut microbiome revealed by metagenomics and culture.</title>
        <authorList>
            <person name="Gilroy R."/>
            <person name="Ravi A."/>
            <person name="Getino M."/>
            <person name="Pursley I."/>
            <person name="Horton D.L."/>
            <person name="Alikhan N.F."/>
            <person name="Baker D."/>
            <person name="Gharbi K."/>
            <person name="Hall N."/>
            <person name="Watson M."/>
            <person name="Adriaenssens E.M."/>
            <person name="Foster-Nyarko E."/>
            <person name="Jarju S."/>
            <person name="Secka A."/>
            <person name="Antonio M."/>
            <person name="Oren A."/>
            <person name="Chaudhuri R.R."/>
            <person name="La Ragione R."/>
            <person name="Hildebrand F."/>
            <person name="Pallen M.J."/>
        </authorList>
    </citation>
    <scope>NUCLEOTIDE SEQUENCE</scope>
    <source>
        <strain evidence="1">ChiBcec1-1630</strain>
    </source>
</reference>